<keyword evidence="2" id="KW-1185">Reference proteome</keyword>
<comment type="caution">
    <text evidence="1">The sequence shown here is derived from an EMBL/GenBank/DDBJ whole genome shotgun (WGS) entry which is preliminary data.</text>
</comment>
<name>A0ABV1MNU7_9BACI</name>
<evidence type="ECO:0000313" key="1">
    <source>
        <dbReference type="EMBL" id="MEQ6353764.1"/>
    </source>
</evidence>
<proteinExistence type="predicted"/>
<dbReference type="Proteomes" id="UP001478862">
    <property type="component" value="Unassembled WGS sequence"/>
</dbReference>
<evidence type="ECO:0000313" key="2">
    <source>
        <dbReference type="Proteomes" id="UP001478862"/>
    </source>
</evidence>
<reference evidence="1 2" key="1">
    <citation type="submission" date="2024-06" db="EMBL/GenBank/DDBJ databases">
        <title>Lysinibacillus zambalefons sp. nov., a Novel Firmicute Isolated from the Poon Bato Zambales Hyperalkaline Spring.</title>
        <authorList>
            <person name="Aja J.A."/>
            <person name="Lazaro J.E.H."/>
            <person name="Llorin L.D."/>
            <person name="Lim K.R."/>
            <person name="Teodosio J."/>
            <person name="Dalisay D.S."/>
        </authorList>
    </citation>
    <scope>NUCLEOTIDE SEQUENCE [LARGE SCALE GENOMIC DNA]</scope>
    <source>
        <strain evidence="1 2">M3</strain>
    </source>
</reference>
<organism evidence="1 2">
    <name type="scientific">Lysinibacillus zambalensis</name>
    <dbReference type="NCBI Taxonomy" id="3160866"/>
    <lineage>
        <taxon>Bacteria</taxon>
        <taxon>Bacillati</taxon>
        <taxon>Bacillota</taxon>
        <taxon>Bacilli</taxon>
        <taxon>Bacillales</taxon>
        <taxon>Bacillaceae</taxon>
        <taxon>Lysinibacillus</taxon>
    </lineage>
</organism>
<dbReference type="EMBL" id="JBEGDG010000002">
    <property type="protein sequence ID" value="MEQ6353764.1"/>
    <property type="molecule type" value="Genomic_DNA"/>
</dbReference>
<accession>A0ABV1MNU7</accession>
<gene>
    <name evidence="1" type="ORF">ABNX05_03985</name>
</gene>
<protein>
    <submittedName>
        <fullName evidence="1">Uncharacterized protein</fullName>
    </submittedName>
</protein>
<sequence length="52" mass="5634">MIRKGGCIISIARTGTLPSGEIQDGLEDVDVVWDIDRWENDGGRSLGTSSRT</sequence>